<sequence length="174" mass="20456">MIKTRLPVELLPEIINRLPLNARWAELRVSLVFDLFLLSAQKEAIILKDSYFGVISAGIGRLEALRALVGRTRTIDGLKLLATKLTFIYRASQPVPDRIMANEFKQEYRQIDTTWWNIREDYTIANMRVVVNERITCIINLFDLQIRYRELVLNSTDFDLFPNHNELWDKIIFE</sequence>
<name>A0ACB1B2Z4_MELEN</name>
<gene>
    <name evidence="1" type="ORF">MENTE1834_LOCUS45891</name>
</gene>
<keyword evidence="2" id="KW-1185">Reference proteome</keyword>
<evidence type="ECO:0000313" key="2">
    <source>
        <dbReference type="Proteomes" id="UP001497535"/>
    </source>
</evidence>
<evidence type="ECO:0000313" key="1">
    <source>
        <dbReference type="EMBL" id="CAK5116786.1"/>
    </source>
</evidence>
<reference evidence="1" key="1">
    <citation type="submission" date="2023-11" db="EMBL/GenBank/DDBJ databases">
        <authorList>
            <person name="Poullet M."/>
        </authorList>
    </citation>
    <scope>NUCLEOTIDE SEQUENCE</scope>
    <source>
        <strain evidence="1">E1834</strain>
    </source>
</reference>
<proteinExistence type="predicted"/>
<organism evidence="1 2">
    <name type="scientific">Meloidogyne enterolobii</name>
    <name type="common">Root-knot nematode worm</name>
    <name type="synonym">Meloidogyne mayaguensis</name>
    <dbReference type="NCBI Taxonomy" id="390850"/>
    <lineage>
        <taxon>Eukaryota</taxon>
        <taxon>Metazoa</taxon>
        <taxon>Ecdysozoa</taxon>
        <taxon>Nematoda</taxon>
        <taxon>Chromadorea</taxon>
        <taxon>Rhabditida</taxon>
        <taxon>Tylenchina</taxon>
        <taxon>Tylenchomorpha</taxon>
        <taxon>Tylenchoidea</taxon>
        <taxon>Meloidogynidae</taxon>
        <taxon>Meloidogyninae</taxon>
        <taxon>Meloidogyne</taxon>
    </lineage>
</organism>
<dbReference type="Proteomes" id="UP001497535">
    <property type="component" value="Unassembled WGS sequence"/>
</dbReference>
<comment type="caution">
    <text evidence="1">The sequence shown here is derived from an EMBL/GenBank/DDBJ whole genome shotgun (WGS) entry which is preliminary data.</text>
</comment>
<accession>A0ACB1B2Z4</accession>
<protein>
    <submittedName>
        <fullName evidence="1">Uncharacterized protein</fullName>
    </submittedName>
</protein>
<dbReference type="EMBL" id="CAVMJV010000158">
    <property type="protein sequence ID" value="CAK5116786.1"/>
    <property type="molecule type" value="Genomic_DNA"/>
</dbReference>